<evidence type="ECO:0000259" key="6">
    <source>
        <dbReference type="PROSITE" id="PS51763"/>
    </source>
</evidence>
<dbReference type="Gene3D" id="3.90.1220.10">
    <property type="entry name" value="Cellulose docking domain, dockering"/>
    <property type="match status" value="2"/>
</dbReference>
<feature type="domain" description="CBM10" evidence="6">
    <location>
        <begin position="541"/>
        <end position="581"/>
    </location>
</feature>
<feature type="region of interest" description="Disordered" evidence="4">
    <location>
        <begin position="498"/>
        <end position="530"/>
    </location>
</feature>
<dbReference type="AlphaFoldDB" id="A0A1Y1UZJ0"/>
<evidence type="ECO:0000256" key="5">
    <source>
        <dbReference type="SAM" id="SignalP"/>
    </source>
</evidence>
<evidence type="ECO:0000256" key="3">
    <source>
        <dbReference type="ARBA" id="ARBA00022801"/>
    </source>
</evidence>
<dbReference type="Proteomes" id="UP000193719">
    <property type="component" value="Unassembled WGS sequence"/>
</dbReference>
<feature type="domain" description="CBM10" evidence="6">
    <location>
        <begin position="591"/>
        <end position="629"/>
    </location>
</feature>
<protein>
    <recommendedName>
        <fullName evidence="6">CBM10 domain-containing protein</fullName>
    </recommendedName>
</protein>
<keyword evidence="1 5" id="KW-0732">Signal</keyword>
<dbReference type="SUPFAM" id="SSF64571">
    <property type="entry name" value="Cellulose docking domain, dockering"/>
    <property type="match status" value="2"/>
</dbReference>
<feature type="compositionally biased region" description="Low complexity" evidence="4">
    <location>
        <begin position="511"/>
        <end position="530"/>
    </location>
</feature>
<reference evidence="7 8" key="2">
    <citation type="submission" date="2016-08" db="EMBL/GenBank/DDBJ databases">
        <title>Pervasive Adenine N6-methylation of Active Genes in Fungi.</title>
        <authorList>
            <consortium name="DOE Joint Genome Institute"/>
            <person name="Mondo S.J."/>
            <person name="Dannebaum R.O."/>
            <person name="Kuo R.C."/>
            <person name="Labutti K."/>
            <person name="Haridas S."/>
            <person name="Kuo A."/>
            <person name="Salamov A."/>
            <person name="Ahrendt S.R."/>
            <person name="Lipzen A."/>
            <person name="Sullivan W."/>
            <person name="Andreopoulos W.B."/>
            <person name="Clum A."/>
            <person name="Lindquist E."/>
            <person name="Daum C."/>
            <person name="Ramamoorthy G.K."/>
            <person name="Gryganskyi A."/>
            <person name="Culley D."/>
            <person name="Magnuson J.K."/>
            <person name="James T.Y."/>
            <person name="O'Malley M.A."/>
            <person name="Stajich J.E."/>
            <person name="Spatafora J.W."/>
            <person name="Visel A."/>
            <person name="Grigoriev I.V."/>
        </authorList>
    </citation>
    <scope>NUCLEOTIDE SEQUENCE [LARGE SCALE GENOMIC DNA]</scope>
    <source>
        <strain evidence="8">finn</strain>
    </source>
</reference>
<gene>
    <name evidence="7" type="ORF">BCR36DRAFT_361119</name>
</gene>
<feature type="compositionally biased region" description="Pro residues" evidence="4">
    <location>
        <begin position="74"/>
        <end position="83"/>
    </location>
</feature>
<sequence length="634" mass="72538">MLFKLTTIINLAAVVSAVNTFIGDYKRAELFEKTDDFVPTFRINLPKDEYEAFIIDANSYEGPGGPPTSEDGGAPPPPPPPPNGGVIDFNDPDAFRTEEQPAFNTKNASLSVEFKDEVKSFKKVSFSIGGSTSRHFAKQGFNLKIRGKEDLYGRTNIRLRPDFREPTFLRSKLACDIQNRIGVPSISANFARLYINDNFMGLYVLLDAFKLSWIEAVYGEKDSTSLIQCKYMDNNLTYKYSINGCINENDEVTDKTEWADFLTALDDAQTPEEIEKVLDVDIFLKNVAYEFLAGSWDHYLSYGHNFYLYKPQNSNVWKLLEYDFDSEFGCDTSQGIGGPGAVITNFNFAEYPLEKWHKSRHLLDVLVYQNSTRFENILKQQVKEVFNPAVIFPHIDKLKEFIKPYVIEDFTPDENGKYPGRINEKGLLPYNITHWDANSEFTTIKTLNFNAAYGLKMWFLERYRSACKLYNIDCDETYLDENFETPIDKSIEVPLYTSSRHPPPADAEGSTTEVPPTKTETPVTTETPVATETPVTENKYECWVAQFGYPCCAKNNKIVYDVDADGEWGYNFKTKEWCGITPYTEKQYDEKCWSEDFGYPCCKGCIVYEEDEHGQWGYDFTEATWCGIQSFCKN</sequence>
<keyword evidence="2" id="KW-0677">Repeat</keyword>
<dbReference type="Pfam" id="PF02013">
    <property type="entry name" value="CBM_10"/>
    <property type="match status" value="2"/>
</dbReference>
<keyword evidence="8" id="KW-1185">Reference proteome</keyword>
<dbReference type="PANTHER" id="PTHR40050:SF1">
    <property type="entry name" value="INNER SPORE COAT PROTEIN H"/>
    <property type="match status" value="1"/>
</dbReference>
<dbReference type="EMBL" id="MCFH01000053">
    <property type="protein sequence ID" value="ORX43418.1"/>
    <property type="molecule type" value="Genomic_DNA"/>
</dbReference>
<evidence type="ECO:0000313" key="8">
    <source>
        <dbReference type="Proteomes" id="UP000193719"/>
    </source>
</evidence>
<dbReference type="InterPro" id="IPR014867">
    <property type="entry name" value="Spore_coat_CotH_CotH2/3/7"/>
</dbReference>
<dbReference type="InterPro" id="IPR002883">
    <property type="entry name" value="CBM10/Dockerin_dom"/>
</dbReference>
<dbReference type="PROSITE" id="PS51763">
    <property type="entry name" value="CBM10"/>
    <property type="match status" value="2"/>
</dbReference>
<evidence type="ECO:0000256" key="2">
    <source>
        <dbReference type="ARBA" id="ARBA00022737"/>
    </source>
</evidence>
<feature type="signal peptide" evidence="5">
    <location>
        <begin position="1"/>
        <end position="17"/>
    </location>
</feature>
<keyword evidence="3" id="KW-0378">Hydrolase</keyword>
<dbReference type="PANTHER" id="PTHR40050">
    <property type="entry name" value="INNER SPORE COAT PROTEIN H"/>
    <property type="match status" value="1"/>
</dbReference>
<name>A0A1Y1UZJ0_9FUNG</name>
<evidence type="ECO:0000256" key="1">
    <source>
        <dbReference type="ARBA" id="ARBA00022729"/>
    </source>
</evidence>
<evidence type="ECO:0000256" key="4">
    <source>
        <dbReference type="SAM" id="MobiDB-lite"/>
    </source>
</evidence>
<feature type="chain" id="PRO_5013231488" description="CBM10 domain-containing protein" evidence="5">
    <location>
        <begin position="18"/>
        <end position="634"/>
    </location>
</feature>
<dbReference type="GO" id="GO:0016787">
    <property type="term" value="F:hydrolase activity"/>
    <property type="evidence" value="ECO:0007669"/>
    <property type="project" value="UniProtKB-KW"/>
</dbReference>
<dbReference type="Pfam" id="PF08757">
    <property type="entry name" value="CotH"/>
    <property type="match status" value="1"/>
</dbReference>
<feature type="region of interest" description="Disordered" evidence="4">
    <location>
        <begin position="57"/>
        <end position="92"/>
    </location>
</feature>
<dbReference type="OrthoDB" id="10267127at2759"/>
<proteinExistence type="predicted"/>
<organism evidence="7 8">
    <name type="scientific">Piromyces finnis</name>
    <dbReference type="NCBI Taxonomy" id="1754191"/>
    <lineage>
        <taxon>Eukaryota</taxon>
        <taxon>Fungi</taxon>
        <taxon>Fungi incertae sedis</taxon>
        <taxon>Chytridiomycota</taxon>
        <taxon>Chytridiomycota incertae sedis</taxon>
        <taxon>Neocallimastigomycetes</taxon>
        <taxon>Neocallimastigales</taxon>
        <taxon>Neocallimastigaceae</taxon>
        <taxon>Piromyces</taxon>
    </lineage>
</organism>
<comment type="caution">
    <text evidence="7">The sequence shown here is derived from an EMBL/GenBank/DDBJ whole genome shotgun (WGS) entry which is preliminary data.</text>
</comment>
<accession>A0A1Y1UZJ0</accession>
<evidence type="ECO:0000313" key="7">
    <source>
        <dbReference type="EMBL" id="ORX43418.1"/>
    </source>
</evidence>
<dbReference type="STRING" id="1754191.A0A1Y1UZJ0"/>
<reference evidence="7 8" key="1">
    <citation type="submission" date="2016-08" db="EMBL/GenBank/DDBJ databases">
        <title>Genomes of anaerobic fungi encode conserved fungal cellulosomes for biomass hydrolysis.</title>
        <authorList>
            <consortium name="DOE Joint Genome Institute"/>
            <person name="Haitjema C.H."/>
            <person name="Gilmore S.P."/>
            <person name="Henske J.K."/>
            <person name="Solomon K.V."/>
            <person name="De Groot R."/>
            <person name="Kuo A."/>
            <person name="Mondo S.J."/>
            <person name="Salamov A.A."/>
            <person name="Labutti K."/>
            <person name="Zhao Z."/>
            <person name="Chiniquy J."/>
            <person name="Barry K."/>
            <person name="Brewer H.M."/>
            <person name="Purvine S.O."/>
            <person name="Wright A.T."/>
            <person name="Boxma B."/>
            <person name="Van Alen T."/>
            <person name="Hackstein J.H."/>
            <person name="Baker S.E."/>
            <person name="Grigoriev I.V."/>
            <person name="O'Malley M.A."/>
        </authorList>
    </citation>
    <scope>NUCLEOTIDE SEQUENCE [LARGE SCALE GENOMIC DNA]</scope>
    <source>
        <strain evidence="8">finn</strain>
    </source>
</reference>
<dbReference type="InterPro" id="IPR009034">
    <property type="entry name" value="Dockerin_dom_fun_sf"/>
</dbReference>